<name>A0ABM7MMN1_9BURK</name>
<dbReference type="Pfam" id="PF05345">
    <property type="entry name" value="He_PIG"/>
    <property type="match status" value="1"/>
</dbReference>
<feature type="region of interest" description="Disordered" evidence="2">
    <location>
        <begin position="1003"/>
        <end position="1117"/>
    </location>
</feature>
<dbReference type="Pfam" id="PF00353">
    <property type="entry name" value="HemolysinCabind"/>
    <property type="match status" value="2"/>
</dbReference>
<dbReference type="Gene3D" id="2.60.40.10">
    <property type="entry name" value="Immunoglobulins"/>
    <property type="match status" value="4"/>
</dbReference>
<gene>
    <name evidence="4" type="ORF">MIZ03_2419</name>
</gene>
<accession>A0ABM7MMN1</accession>
<proteinExistence type="predicted"/>
<dbReference type="InterPro" id="IPR018511">
    <property type="entry name" value="Hemolysin-typ_Ca-bd_CS"/>
</dbReference>
<evidence type="ECO:0000259" key="3">
    <source>
        <dbReference type="SMART" id="SM00736"/>
    </source>
</evidence>
<dbReference type="InterPro" id="IPR010221">
    <property type="entry name" value="VCBS_dom"/>
</dbReference>
<dbReference type="SUPFAM" id="SSF51120">
    <property type="entry name" value="beta-Roll"/>
    <property type="match status" value="2"/>
</dbReference>
<dbReference type="InterPro" id="IPR013783">
    <property type="entry name" value="Ig-like_fold"/>
</dbReference>
<dbReference type="InterPro" id="IPR001343">
    <property type="entry name" value="Hemolysn_Ca-bd"/>
</dbReference>
<keyword evidence="1" id="KW-0106">Calcium</keyword>
<dbReference type="Pfam" id="PF06594">
    <property type="entry name" value="HCBP_related"/>
    <property type="match status" value="2"/>
</dbReference>
<feature type="compositionally biased region" description="Basic and acidic residues" evidence="2">
    <location>
        <begin position="1055"/>
        <end position="1085"/>
    </location>
</feature>
<dbReference type="NCBIfam" id="NF012211">
    <property type="entry name" value="tand_rpt_95"/>
    <property type="match status" value="3"/>
</dbReference>
<sequence length="1239" mass="128112">MTAANLLAGSSSYVLQGSIGDGPYAASGFGWDYDFYNLGELTVGQVVNASLFTEFDTVLGLYDASGNLVVFNDDANGSGGSLNDLDSSISFTVTATGSYYLGISDYDGNLPVDPFDPVAGRDPADYAYSGGTYSATVSLDGGQTPNWALPALALDTQYLDGEVSLDTLTGGMDNDVYVVDGQYTKVASSELNDCGDSVPVERLEWTTDTVLESADEGYDVVVSSASFTLTDNVEELRLVFDTATQSTHAQYGADLVAYGQDGVGNELDNVIVGNELNNRLDGGAGADTLIGGLGNDTYAVDQLGDLVVEQADAGTDTVQSYVSYQLGDNLENLTLLGNADSGLGNSADNILVGSDVGARLEGFAGNDKLVGGAGDDWLAGGEGDDRYVIRLGGAADVIDDGQGSDTLFFGNDLTAADLHARRVNDDLMLSIGNTQDSVTLNQWFAQTSGGVSRIEFCDSAALDRLAIETLANVAPVAQDDAVSTDEDAGVVVVPTVDLLGNDTDADSVYGDVLSLLEVSQAESGAAVTQVGQEVLYEMGTAFQHLQEGQIATDTFAYTVSDAYGATSTAKVTLTITGVNDGPSVLNDEAAVVEDGIVAATGNVLGNDSDVDIGDTLTVVNTGATAGNYGMLDLGADGQYTYTLNNASQSVQSLAQGQVVVDQFSYEVSDGIATATSELNISITGTNDCPGAISDTAQVQEDVSLTAIGNVLTNDSDVDTGDTLTVVNPGTVVGNYGVLDLGADGQYNYTLNNTSQSVQSLAQGQVVSDQFSYEVTDGLASSSSELTVSITGTNDGPVASADTAQVQEDMSLTATGNVLANDSDVDAGTVLTLVNAGTFTGNYGSVVLSADGSYTYTLNNNAVAVQSLTQGASVADVFAYSVTDGVESVSSALTVNVSGLNDAPVVSVPMSDQSVKAGTALNYQLPISTFTDVDTGDVLSYQARLSNGLALPAWLKFDQATRTFTGTPAAANLGALSVDVIATDTMGATALDTFLLNVTSAATGGGTGCGSSKEDKDDREDKSSKDDSDHSDKDDKDDKDDRSSDCKKVTQSNDQSHSKDAGSTKECKSDGSGDGEGDQRSDEKSKNRVSLSDDSDKSDHGSGNGKSNTLDGGKGDDHYRIVRGCGADTVVDKDSSKGNTDVAEFGGGIAANQLWFRHVSSDLEISIVGSNDKLVIQDWYLGSQYHVEQFKTSDGKTLLDSQVQNLVSAMAGFAPPAAGQTTLTAAYQTTLAPVLAANWQ</sequence>
<evidence type="ECO:0000313" key="5">
    <source>
        <dbReference type="Proteomes" id="UP000824366"/>
    </source>
</evidence>
<evidence type="ECO:0000256" key="2">
    <source>
        <dbReference type="SAM" id="MobiDB-lite"/>
    </source>
</evidence>
<evidence type="ECO:0000313" key="4">
    <source>
        <dbReference type="EMBL" id="BCO27531.1"/>
    </source>
</evidence>
<evidence type="ECO:0000256" key="1">
    <source>
        <dbReference type="ARBA" id="ARBA00022837"/>
    </source>
</evidence>
<dbReference type="NCBIfam" id="TIGR01965">
    <property type="entry name" value="VCBS_repeat"/>
    <property type="match status" value="4"/>
</dbReference>
<dbReference type="Proteomes" id="UP000824366">
    <property type="component" value="Chromosome"/>
</dbReference>
<feature type="domain" description="Dystroglycan-type cadherin-like" evidence="3">
    <location>
        <begin position="904"/>
        <end position="1004"/>
    </location>
</feature>
<dbReference type="RefSeq" id="WP_223912640.1">
    <property type="nucleotide sequence ID" value="NZ_AP024238.1"/>
</dbReference>
<feature type="compositionally biased region" description="Basic and acidic residues" evidence="2">
    <location>
        <begin position="1011"/>
        <end position="1047"/>
    </location>
</feature>
<dbReference type="InterPro" id="IPR011049">
    <property type="entry name" value="Serralysin-like_metalloprot_C"/>
</dbReference>
<dbReference type="EMBL" id="AP024238">
    <property type="protein sequence ID" value="BCO27531.1"/>
    <property type="molecule type" value="Genomic_DNA"/>
</dbReference>
<dbReference type="SMART" id="SM00736">
    <property type="entry name" value="CADG"/>
    <property type="match status" value="1"/>
</dbReference>
<dbReference type="InterPro" id="IPR015919">
    <property type="entry name" value="Cadherin-like_sf"/>
</dbReference>
<reference evidence="4 5" key="1">
    <citation type="journal article" date="2021" name="Microbiol. Spectr.">
        <title>A Single Bacterium Capable of Oxidation and Reduction of Iron at Circumneutral pH.</title>
        <authorList>
            <person name="Kato S."/>
            <person name="Ohkuma M."/>
        </authorList>
    </citation>
    <scope>NUCLEOTIDE SEQUENCE [LARGE SCALE GENOMIC DNA]</scope>
    <source>
        <strain evidence="4 5">MIZ03</strain>
    </source>
</reference>
<dbReference type="SUPFAM" id="SSF49313">
    <property type="entry name" value="Cadherin-like"/>
    <property type="match status" value="1"/>
</dbReference>
<protein>
    <recommendedName>
        <fullName evidence="3">Dystroglycan-type cadherin-like domain-containing protein</fullName>
    </recommendedName>
</protein>
<dbReference type="Gene3D" id="2.150.10.10">
    <property type="entry name" value="Serralysin-like metalloprotease, C-terminal"/>
    <property type="match status" value="1"/>
</dbReference>
<dbReference type="InterPro" id="IPR010566">
    <property type="entry name" value="Haemolys_ca-bd"/>
</dbReference>
<dbReference type="PROSITE" id="PS00330">
    <property type="entry name" value="HEMOLYSIN_CALCIUM"/>
    <property type="match status" value="1"/>
</dbReference>
<dbReference type="InterPro" id="IPR006644">
    <property type="entry name" value="Cadg"/>
</dbReference>
<dbReference type="InterPro" id="IPR040853">
    <property type="entry name" value="RapA2_cadherin-like"/>
</dbReference>
<organism evidence="4 5">
    <name type="scientific">Rhodoferax lithotrophicus</name>
    <dbReference type="NCBI Taxonomy" id="2798804"/>
    <lineage>
        <taxon>Bacteria</taxon>
        <taxon>Pseudomonadati</taxon>
        <taxon>Pseudomonadota</taxon>
        <taxon>Betaproteobacteria</taxon>
        <taxon>Burkholderiales</taxon>
        <taxon>Comamonadaceae</taxon>
        <taxon>Rhodoferax</taxon>
    </lineage>
</organism>
<dbReference type="Pfam" id="PF17803">
    <property type="entry name" value="Cadherin_4"/>
    <property type="match status" value="4"/>
</dbReference>
<keyword evidence="5" id="KW-1185">Reference proteome</keyword>
<dbReference type="PRINTS" id="PR00313">
    <property type="entry name" value="CABNDNGRPT"/>
</dbReference>